<comment type="caution">
    <text evidence="10">The sequence shown here is derived from an EMBL/GenBank/DDBJ whole genome shotgun (WGS) entry which is preliminary data.</text>
</comment>
<evidence type="ECO:0000256" key="1">
    <source>
        <dbReference type="ARBA" id="ARBA00004651"/>
    </source>
</evidence>
<evidence type="ECO:0000256" key="6">
    <source>
        <dbReference type="ARBA" id="ARBA00038076"/>
    </source>
</evidence>
<keyword evidence="4 7" id="KW-1133">Transmembrane helix</keyword>
<dbReference type="PROSITE" id="PS51257">
    <property type="entry name" value="PROKAR_LIPOPROTEIN"/>
    <property type="match status" value="1"/>
</dbReference>
<gene>
    <name evidence="10" type="ORF">ACH3VR_14665</name>
</gene>
<feature type="transmembrane region" description="Helical" evidence="7">
    <location>
        <begin position="317"/>
        <end position="343"/>
    </location>
</feature>
<dbReference type="PANTHER" id="PTHR30572:SF4">
    <property type="entry name" value="ABC TRANSPORTER PERMEASE YTRF"/>
    <property type="match status" value="1"/>
</dbReference>
<evidence type="ECO:0000259" key="9">
    <source>
        <dbReference type="Pfam" id="PF02687"/>
    </source>
</evidence>
<sequence>MLSAVRRARVGVASLAALALVTAIATACIAVVGAAASLAFDRGVDGMLAAADPRARLVVVELPLDPRDATQPEALSSAIDDALAGLNVAVHRTTAATATATVDGAAASVGLLADESVPDRAELASGAWPATGDDVALGEPAARRLGLTAGDLLSVDGAELRVSGVWRADDPTDLSWSGDSAVASGMVDGVVGPVLMHDAATLAGAPRLRARWTVAPEVLTAGSAAELRTALDRIDAAAAGPAGVSNAGPVEITGGLGGTLARILAAVAGARIALTVPLVAFAVIAAVIAGVVVFALGRTRERELALLVARGARRRRVWIAAVAEITVAATLGAAVGALVAVVARAPTALPTAALCAAAAIGVGAAVAAASVLRAPGSRARRARSTTVGLLFVLVGLAVVAGLAVAQAFARAGLIERGGRVDPLAVAAPWLVLLTLCLLVSLLTGPVAVAAERVTRRGRGLAARLGVLQLARRPHSVLAGVLCLALAAGVLALAATLATGARASADAAAAAVGADLRADLDASRTVDALAPAPSVADLRAEPGVAGAEPALSTAARVGDLGVDLVATGPEAFAAMGADDETDALLDALPAVDAALVTGDTLTVQVTGEYAEGPVPSVVPRTPTMSVGAWAVDGAGSPRRIEVGIVPADGETHTLAAGLDGAARLLAVDVVGHGFAGGNSATVRLEVADDAGRIGLEPTGTALTSTRALRYSAVDDLPAEVPAVVSTALAARVDASVGSILHVDVQGASRPVTVRVEGIADFLPGVGSGPGVAVDLATLTAWLVGTRDAVLSPTTVLVDASDLAEASAAVRSWAAHPVQVAFARDAATSLAQPVLALFVGVALAGAVLGVLGFAVVMAAAARDRRAEAVPLRSFGFDRAAQRRARVAETAAASLFAITAGLLAGWATAEIISPVLLPSLTGMTA</sequence>
<evidence type="ECO:0000313" key="11">
    <source>
        <dbReference type="Proteomes" id="UP001610861"/>
    </source>
</evidence>
<dbReference type="EMBL" id="JBIQWL010000005">
    <property type="protein sequence ID" value="MFH8251608.1"/>
    <property type="molecule type" value="Genomic_DNA"/>
</dbReference>
<evidence type="ECO:0000256" key="7">
    <source>
        <dbReference type="SAM" id="Phobius"/>
    </source>
</evidence>
<protein>
    <submittedName>
        <fullName evidence="10">FtsX-like permease family protein</fullName>
    </submittedName>
</protein>
<keyword evidence="2" id="KW-1003">Cell membrane</keyword>
<feature type="transmembrane region" description="Helical" evidence="7">
    <location>
        <begin position="832"/>
        <end position="859"/>
    </location>
</feature>
<organism evidence="10 11">
    <name type="scientific">Microbacterium alkaliflavum</name>
    <dbReference type="NCBI Taxonomy" id="3248839"/>
    <lineage>
        <taxon>Bacteria</taxon>
        <taxon>Bacillati</taxon>
        <taxon>Actinomycetota</taxon>
        <taxon>Actinomycetes</taxon>
        <taxon>Micrococcales</taxon>
        <taxon>Microbacteriaceae</taxon>
        <taxon>Microbacterium</taxon>
    </lineage>
</organism>
<proteinExistence type="inferred from homology"/>
<dbReference type="InterPro" id="IPR003838">
    <property type="entry name" value="ABC3_permease_C"/>
</dbReference>
<dbReference type="InterPro" id="IPR050250">
    <property type="entry name" value="Macrolide_Exporter_MacB"/>
</dbReference>
<dbReference type="Pfam" id="PF02687">
    <property type="entry name" value="FtsX"/>
    <property type="match status" value="1"/>
</dbReference>
<feature type="transmembrane region" description="Helical" evidence="7">
    <location>
        <begin position="889"/>
        <end position="914"/>
    </location>
</feature>
<keyword evidence="5 7" id="KW-0472">Membrane</keyword>
<feature type="transmembrane region" description="Helical" evidence="7">
    <location>
        <begin position="272"/>
        <end position="296"/>
    </location>
</feature>
<dbReference type="Proteomes" id="UP001610861">
    <property type="component" value="Unassembled WGS sequence"/>
</dbReference>
<feature type="signal peptide" evidence="8">
    <location>
        <begin position="1"/>
        <end position="27"/>
    </location>
</feature>
<accession>A0ABW7QBU7</accession>
<feature type="transmembrane region" description="Helical" evidence="7">
    <location>
        <begin position="386"/>
        <end position="409"/>
    </location>
</feature>
<comment type="subcellular location">
    <subcellularLocation>
        <location evidence="1">Cell membrane</location>
        <topology evidence="1">Multi-pass membrane protein</topology>
    </subcellularLocation>
</comment>
<feature type="transmembrane region" description="Helical" evidence="7">
    <location>
        <begin position="349"/>
        <end position="374"/>
    </location>
</feature>
<evidence type="ECO:0000256" key="4">
    <source>
        <dbReference type="ARBA" id="ARBA00022989"/>
    </source>
</evidence>
<keyword evidence="11" id="KW-1185">Reference proteome</keyword>
<keyword evidence="3 7" id="KW-0812">Transmembrane</keyword>
<dbReference type="RefSeq" id="WP_397557062.1">
    <property type="nucleotide sequence ID" value="NZ_JBIQWL010000005.1"/>
</dbReference>
<feature type="domain" description="ABC3 transporter permease C-terminal" evidence="9">
    <location>
        <begin position="839"/>
        <end position="909"/>
    </location>
</feature>
<feature type="chain" id="PRO_5047503557" evidence="8">
    <location>
        <begin position="28"/>
        <end position="922"/>
    </location>
</feature>
<name>A0ABW7QBU7_9MICO</name>
<reference evidence="10 11" key="1">
    <citation type="submission" date="2024-09" db="EMBL/GenBank/DDBJ databases">
        <authorList>
            <person name="Pan X."/>
        </authorList>
    </citation>
    <scope>NUCLEOTIDE SEQUENCE [LARGE SCALE GENOMIC DNA]</scope>
    <source>
        <strain evidence="10 11">B2969</strain>
    </source>
</reference>
<evidence type="ECO:0000256" key="8">
    <source>
        <dbReference type="SAM" id="SignalP"/>
    </source>
</evidence>
<feature type="transmembrane region" description="Helical" evidence="7">
    <location>
        <begin position="476"/>
        <end position="497"/>
    </location>
</feature>
<comment type="similarity">
    <text evidence="6">Belongs to the ABC-4 integral membrane protein family.</text>
</comment>
<evidence type="ECO:0000256" key="5">
    <source>
        <dbReference type="ARBA" id="ARBA00023136"/>
    </source>
</evidence>
<dbReference type="PANTHER" id="PTHR30572">
    <property type="entry name" value="MEMBRANE COMPONENT OF TRANSPORTER-RELATED"/>
    <property type="match status" value="1"/>
</dbReference>
<evidence type="ECO:0000256" key="3">
    <source>
        <dbReference type="ARBA" id="ARBA00022692"/>
    </source>
</evidence>
<feature type="transmembrane region" description="Helical" evidence="7">
    <location>
        <begin position="429"/>
        <end position="450"/>
    </location>
</feature>
<evidence type="ECO:0000256" key="2">
    <source>
        <dbReference type="ARBA" id="ARBA00022475"/>
    </source>
</evidence>
<evidence type="ECO:0000313" key="10">
    <source>
        <dbReference type="EMBL" id="MFH8251608.1"/>
    </source>
</evidence>
<keyword evidence="8" id="KW-0732">Signal</keyword>